<reference evidence="2" key="1">
    <citation type="submission" date="2019-04" db="EMBL/GenBank/DDBJ databases">
        <authorList>
            <consortium name="Science for Life Laboratories"/>
        </authorList>
    </citation>
    <scope>NUCLEOTIDE SEQUENCE</scope>
    <source>
        <strain evidence="2">MBLW1</strain>
    </source>
</reference>
<evidence type="ECO:0000313" key="2">
    <source>
        <dbReference type="EMBL" id="VIP02136.1"/>
    </source>
</evidence>
<dbReference type="EMBL" id="LR586016">
    <property type="protein sequence ID" value="VIP02136.1"/>
    <property type="molecule type" value="Genomic_DNA"/>
</dbReference>
<dbReference type="GO" id="GO:0016747">
    <property type="term" value="F:acyltransferase activity, transferring groups other than amino-acyl groups"/>
    <property type="evidence" value="ECO:0007669"/>
    <property type="project" value="InterPro"/>
</dbReference>
<dbReference type="SUPFAM" id="SSF55729">
    <property type="entry name" value="Acyl-CoA N-acyltransferases (Nat)"/>
    <property type="match status" value="1"/>
</dbReference>
<keyword evidence="2" id="KW-0808">Transferase</keyword>
<accession>A0A6C2YL32</accession>
<dbReference type="InterPro" id="IPR051531">
    <property type="entry name" value="N-acetyltransferase"/>
</dbReference>
<dbReference type="Pfam" id="PF13302">
    <property type="entry name" value="Acetyltransf_3"/>
    <property type="match status" value="1"/>
</dbReference>
<evidence type="ECO:0000259" key="1">
    <source>
        <dbReference type="PROSITE" id="PS51186"/>
    </source>
</evidence>
<dbReference type="AlphaFoldDB" id="A0A6C2YL32"/>
<dbReference type="PANTHER" id="PTHR43792">
    <property type="entry name" value="GNAT FAMILY, PUTATIVE (AFU_ORTHOLOGUE AFUA_3G00765)-RELATED-RELATED"/>
    <property type="match status" value="1"/>
</dbReference>
<dbReference type="InterPro" id="IPR000182">
    <property type="entry name" value="GNAT_dom"/>
</dbReference>
<name>A0A6C2YL32_9BACT</name>
<dbReference type="PROSITE" id="PS51186">
    <property type="entry name" value="GNAT"/>
    <property type="match status" value="1"/>
</dbReference>
<dbReference type="KEGG" id="tim:GMBLW1_18240"/>
<gene>
    <name evidence="2" type="ORF">GMBLW1_18240</name>
</gene>
<proteinExistence type="predicted"/>
<feature type="domain" description="N-acetyltransferase" evidence="1">
    <location>
        <begin position="20"/>
        <end position="189"/>
    </location>
</feature>
<dbReference type="Proteomes" id="UP000464378">
    <property type="component" value="Chromosome"/>
</dbReference>
<dbReference type="Gene3D" id="3.40.630.30">
    <property type="match status" value="1"/>
</dbReference>
<organism evidence="2">
    <name type="scientific">Tuwongella immobilis</name>
    <dbReference type="NCBI Taxonomy" id="692036"/>
    <lineage>
        <taxon>Bacteria</taxon>
        <taxon>Pseudomonadati</taxon>
        <taxon>Planctomycetota</taxon>
        <taxon>Planctomycetia</taxon>
        <taxon>Gemmatales</taxon>
        <taxon>Gemmataceae</taxon>
        <taxon>Tuwongella</taxon>
    </lineage>
</organism>
<evidence type="ECO:0000313" key="3">
    <source>
        <dbReference type="Proteomes" id="UP000464378"/>
    </source>
</evidence>
<protein>
    <recommendedName>
        <fullName evidence="1">N-acetyltransferase domain-containing protein</fullName>
    </recommendedName>
</protein>
<sequence length="198" mass="22898">MKWSLPGNSWNPPQLQTARLTIRPLVPNDAEAIFAFCSDSRMTEYTLWETHQSIADTMQFLREYAPSRYREQIPEPLGIVLRNDHSDSVIGTLGGFWISKSNGTMELGYAIAANFWGLGFATEASQALIDYLFTDYPIERLQARSMTPNRASYRVLEKLGFRYEGTMRSLIYRRGRYWDVGIFGMLRADWESSRRTRT</sequence>
<dbReference type="InParanoid" id="A0A6C2YL32"/>
<dbReference type="EMBL" id="LR593887">
    <property type="protein sequence ID" value="VTS00494.1"/>
    <property type="molecule type" value="Genomic_DNA"/>
</dbReference>
<keyword evidence="3" id="KW-1185">Reference proteome</keyword>
<dbReference type="FunCoup" id="A0A6C2YL32">
    <property type="interactions" value="14"/>
</dbReference>
<dbReference type="RefSeq" id="WP_162657339.1">
    <property type="nucleotide sequence ID" value="NZ_LR593887.1"/>
</dbReference>
<dbReference type="InterPro" id="IPR016181">
    <property type="entry name" value="Acyl_CoA_acyltransferase"/>
</dbReference>